<dbReference type="Gene3D" id="2.40.100.10">
    <property type="entry name" value="Cyclophilin-like"/>
    <property type="match status" value="1"/>
</dbReference>
<evidence type="ECO:0000259" key="4">
    <source>
        <dbReference type="PROSITE" id="PS50072"/>
    </source>
</evidence>
<evidence type="ECO:0000256" key="1">
    <source>
        <dbReference type="ARBA" id="ARBA00013194"/>
    </source>
</evidence>
<dbReference type="EC" id="5.2.1.8" evidence="1"/>
<sequence>MLAPSKLAHVPPGLLIPFQSCHSTHPAVSKKHVKFFMRGIFTARMRLLMLAGLAVCCLSAQPTFRVRFDVETAATDGPGSFEVEVHPEWSPLGAERFAALVQTGFYDDTRFFRVIPSFMVQFGLSGDPALNAKWRANQIKDDPVVESNKPGYMTFAKTGAPNSRTTQLFINYVDNARLDGMGFAPFAKVLGDGMAVVKKIYNCGEKPNQGQIQNEGNAYLDKNFPELSKIVKATIVTAKEEI</sequence>
<dbReference type="SUPFAM" id="SSF50891">
    <property type="entry name" value="Cyclophilin-like"/>
    <property type="match status" value="1"/>
</dbReference>
<dbReference type="GeneID" id="17286877"/>
<dbReference type="InterPro" id="IPR029000">
    <property type="entry name" value="Cyclophilin-like_dom_sf"/>
</dbReference>
<keyword evidence="2" id="KW-0697">Rotamase</keyword>
<dbReference type="PROSITE" id="PS50072">
    <property type="entry name" value="CSA_PPIASE_2"/>
    <property type="match status" value="1"/>
</dbReference>
<dbReference type="RefSeq" id="XP_005794036.1">
    <property type="nucleotide sequence ID" value="XM_005793979.1"/>
</dbReference>
<name>A0A0D3L0S2_EMIH1</name>
<dbReference type="PANTHER" id="PTHR43246">
    <property type="entry name" value="PEPTIDYL-PROLYL CIS-TRANS ISOMERASE CYP38, CHLOROPLASTIC"/>
    <property type="match status" value="1"/>
</dbReference>
<dbReference type="KEGG" id="ehx:EMIHUDRAFT_447400"/>
<protein>
    <recommendedName>
        <fullName evidence="1">peptidylprolyl isomerase</fullName>
        <ecNumber evidence="1">5.2.1.8</ecNumber>
    </recommendedName>
</protein>
<evidence type="ECO:0000313" key="5">
    <source>
        <dbReference type="EnsemblProtists" id="EOD41607"/>
    </source>
</evidence>
<evidence type="ECO:0000313" key="6">
    <source>
        <dbReference type="Proteomes" id="UP000013827"/>
    </source>
</evidence>
<organism evidence="5 6">
    <name type="scientific">Emiliania huxleyi (strain CCMP1516)</name>
    <dbReference type="NCBI Taxonomy" id="280463"/>
    <lineage>
        <taxon>Eukaryota</taxon>
        <taxon>Haptista</taxon>
        <taxon>Haptophyta</taxon>
        <taxon>Prymnesiophyceae</taxon>
        <taxon>Isochrysidales</taxon>
        <taxon>Noelaerhabdaceae</taxon>
        <taxon>Emiliania</taxon>
    </lineage>
</organism>
<keyword evidence="6" id="KW-1185">Reference proteome</keyword>
<evidence type="ECO:0000256" key="2">
    <source>
        <dbReference type="ARBA" id="ARBA00023110"/>
    </source>
</evidence>
<dbReference type="EnsemblProtists" id="EOD41607">
    <property type="protein sequence ID" value="EOD41607"/>
    <property type="gene ID" value="EMIHUDRAFT_447400"/>
</dbReference>
<dbReference type="GO" id="GO:0003755">
    <property type="term" value="F:peptidyl-prolyl cis-trans isomerase activity"/>
    <property type="evidence" value="ECO:0007669"/>
    <property type="project" value="UniProtKB-KW"/>
</dbReference>
<reference evidence="6" key="1">
    <citation type="journal article" date="2013" name="Nature">
        <title>Pan genome of the phytoplankton Emiliania underpins its global distribution.</title>
        <authorList>
            <person name="Read B.A."/>
            <person name="Kegel J."/>
            <person name="Klute M.J."/>
            <person name="Kuo A."/>
            <person name="Lefebvre S.C."/>
            <person name="Maumus F."/>
            <person name="Mayer C."/>
            <person name="Miller J."/>
            <person name="Monier A."/>
            <person name="Salamov A."/>
            <person name="Young J."/>
            <person name="Aguilar M."/>
            <person name="Claverie J.M."/>
            <person name="Frickenhaus S."/>
            <person name="Gonzalez K."/>
            <person name="Herman E.K."/>
            <person name="Lin Y.C."/>
            <person name="Napier J."/>
            <person name="Ogata H."/>
            <person name="Sarno A.F."/>
            <person name="Shmutz J."/>
            <person name="Schroeder D."/>
            <person name="de Vargas C."/>
            <person name="Verret F."/>
            <person name="von Dassow P."/>
            <person name="Valentin K."/>
            <person name="Van de Peer Y."/>
            <person name="Wheeler G."/>
            <person name="Dacks J.B."/>
            <person name="Delwiche C.F."/>
            <person name="Dyhrman S.T."/>
            <person name="Glockner G."/>
            <person name="John U."/>
            <person name="Richards T."/>
            <person name="Worden A.Z."/>
            <person name="Zhang X."/>
            <person name="Grigoriev I.V."/>
            <person name="Allen A.E."/>
            <person name="Bidle K."/>
            <person name="Borodovsky M."/>
            <person name="Bowler C."/>
            <person name="Brownlee C."/>
            <person name="Cock J.M."/>
            <person name="Elias M."/>
            <person name="Gladyshev V.N."/>
            <person name="Groth M."/>
            <person name="Guda C."/>
            <person name="Hadaegh A."/>
            <person name="Iglesias-Rodriguez M.D."/>
            <person name="Jenkins J."/>
            <person name="Jones B.M."/>
            <person name="Lawson T."/>
            <person name="Leese F."/>
            <person name="Lindquist E."/>
            <person name="Lobanov A."/>
            <person name="Lomsadze A."/>
            <person name="Malik S.B."/>
            <person name="Marsh M.E."/>
            <person name="Mackinder L."/>
            <person name="Mock T."/>
            <person name="Mueller-Roeber B."/>
            <person name="Pagarete A."/>
            <person name="Parker M."/>
            <person name="Probert I."/>
            <person name="Quesneville H."/>
            <person name="Raines C."/>
            <person name="Rensing S.A."/>
            <person name="Riano-Pachon D.M."/>
            <person name="Richier S."/>
            <person name="Rokitta S."/>
            <person name="Shiraiwa Y."/>
            <person name="Soanes D.M."/>
            <person name="van der Giezen M."/>
            <person name="Wahlund T.M."/>
            <person name="Williams B."/>
            <person name="Wilson W."/>
            <person name="Wolfe G."/>
            <person name="Wurch L.L."/>
        </authorList>
    </citation>
    <scope>NUCLEOTIDE SEQUENCE</scope>
</reference>
<dbReference type="eggNOG" id="KOG0884">
    <property type="taxonomic scope" value="Eukaryota"/>
</dbReference>
<evidence type="ECO:0000256" key="3">
    <source>
        <dbReference type="ARBA" id="ARBA00023235"/>
    </source>
</evidence>
<reference evidence="5" key="2">
    <citation type="submission" date="2024-10" db="UniProtKB">
        <authorList>
            <consortium name="EnsemblProtists"/>
        </authorList>
    </citation>
    <scope>IDENTIFICATION</scope>
</reference>
<dbReference type="AlphaFoldDB" id="A0A0D3L0S2"/>
<dbReference type="STRING" id="2903.R1E2G0"/>
<dbReference type="PaxDb" id="2903-EOD41607"/>
<dbReference type="Proteomes" id="UP000013827">
    <property type="component" value="Unassembled WGS sequence"/>
</dbReference>
<dbReference type="InterPro" id="IPR002130">
    <property type="entry name" value="Cyclophilin-type_PPIase_dom"/>
</dbReference>
<dbReference type="HOGENOM" id="CLU_082529_0_0_1"/>
<feature type="domain" description="PPIase cyclophilin-type" evidence="4">
    <location>
        <begin position="79"/>
        <end position="236"/>
    </location>
</feature>
<keyword evidence="3" id="KW-0413">Isomerase</keyword>
<proteinExistence type="predicted"/>
<dbReference type="OMA" id="WRANQIK"/>
<accession>A0A0D3L0S2</accession>
<dbReference type="Pfam" id="PF00160">
    <property type="entry name" value="Pro_isomerase"/>
    <property type="match status" value="1"/>
</dbReference>
<dbReference type="InterPro" id="IPR044665">
    <property type="entry name" value="E_coli_cyclophilin_A-like"/>
</dbReference>